<keyword evidence="1" id="KW-1133">Transmembrane helix</keyword>
<feature type="transmembrane region" description="Helical" evidence="1">
    <location>
        <begin position="114"/>
        <end position="132"/>
    </location>
</feature>
<feature type="transmembrane region" description="Helical" evidence="1">
    <location>
        <begin position="18"/>
        <end position="45"/>
    </location>
</feature>
<evidence type="ECO:0000259" key="2">
    <source>
        <dbReference type="Pfam" id="PF06750"/>
    </source>
</evidence>
<dbReference type="PATRIC" id="fig|449659.4.peg.2125"/>
<dbReference type="GO" id="GO:0005886">
    <property type="term" value="C:plasma membrane"/>
    <property type="evidence" value="ECO:0007669"/>
    <property type="project" value="TreeGrafter"/>
</dbReference>
<dbReference type="Proteomes" id="UP000051886">
    <property type="component" value="Unassembled WGS sequence"/>
</dbReference>
<name>A0A0R2LJ39_9LACO</name>
<accession>A0A0R2LJ39</accession>
<dbReference type="Pfam" id="PF06750">
    <property type="entry name" value="A24_N_bact"/>
    <property type="match status" value="1"/>
</dbReference>
<feature type="transmembrane region" description="Helical" evidence="1">
    <location>
        <begin position="139"/>
        <end position="156"/>
    </location>
</feature>
<evidence type="ECO:0000313" key="4">
    <source>
        <dbReference type="Proteomes" id="UP000051886"/>
    </source>
</evidence>
<dbReference type="GO" id="GO:0004190">
    <property type="term" value="F:aspartic-type endopeptidase activity"/>
    <property type="evidence" value="ECO:0007669"/>
    <property type="project" value="TreeGrafter"/>
</dbReference>
<dbReference type="STRING" id="449659.IV66_GL002070"/>
<feature type="transmembrane region" description="Helical" evidence="1">
    <location>
        <begin position="232"/>
        <end position="249"/>
    </location>
</feature>
<feature type="transmembrane region" description="Helical" evidence="1">
    <location>
        <begin position="162"/>
        <end position="181"/>
    </location>
</feature>
<dbReference type="EMBL" id="JQCN01000051">
    <property type="protein sequence ID" value="KRN98132.1"/>
    <property type="molecule type" value="Genomic_DNA"/>
</dbReference>
<sequence>MVTCQTNFALFCVYFNEVINLLLILIFTLGATLASCATCCAFRFCKNISAFVPRSFCDNCYHSLTWWQLLPILGWAIQKGKCHFCDRPIPILSTALESLYGFIFIWLFFHSANLFSFTLIAGLLIWLLVLSLEDQRGMEVSSFCLYCGALLFTLWASPQVWWTIKTSWLALLLFFGVCLLFEYHGQLGPADTICVLVIMLVYGFHFGCWLLLLASTIFLATHLHDAPQTRHAFLPSLSSSFIILVFFQIY</sequence>
<reference evidence="3 4" key="1">
    <citation type="journal article" date="2015" name="Genome Announc.">
        <title>Expanding the biotechnology potential of lactobacilli through comparative genomics of 213 strains and associated genera.</title>
        <authorList>
            <person name="Sun Z."/>
            <person name="Harris H.M."/>
            <person name="McCann A."/>
            <person name="Guo C."/>
            <person name="Argimon S."/>
            <person name="Zhang W."/>
            <person name="Yang X."/>
            <person name="Jeffery I.B."/>
            <person name="Cooney J.C."/>
            <person name="Kagawa T.F."/>
            <person name="Liu W."/>
            <person name="Song Y."/>
            <person name="Salvetti E."/>
            <person name="Wrobel A."/>
            <person name="Rasinkangas P."/>
            <person name="Parkhill J."/>
            <person name="Rea M.C."/>
            <person name="O'Sullivan O."/>
            <person name="Ritari J."/>
            <person name="Douillard F.P."/>
            <person name="Paul Ross R."/>
            <person name="Yang R."/>
            <person name="Briner A.E."/>
            <person name="Felis G.E."/>
            <person name="de Vos W.M."/>
            <person name="Barrangou R."/>
            <person name="Klaenhammer T.R."/>
            <person name="Caufield P.W."/>
            <person name="Cui Y."/>
            <person name="Zhang H."/>
            <person name="O'Toole P.W."/>
        </authorList>
    </citation>
    <scope>NUCLEOTIDE SEQUENCE [LARGE SCALE GENOMIC DNA]</scope>
    <source>
        <strain evidence="3 4">NBRC 103219</strain>
    </source>
</reference>
<dbReference type="AlphaFoldDB" id="A0A0R2LJ39"/>
<comment type="caution">
    <text evidence="3">The sequence shown here is derived from an EMBL/GenBank/DDBJ whole genome shotgun (WGS) entry which is preliminary data.</text>
</comment>
<feature type="transmembrane region" description="Helical" evidence="1">
    <location>
        <begin position="193"/>
        <end position="220"/>
    </location>
</feature>
<proteinExistence type="predicted"/>
<keyword evidence="1" id="KW-0812">Transmembrane</keyword>
<protein>
    <submittedName>
        <fullName evidence="3">Type IV prepilin leader peptidase</fullName>
    </submittedName>
</protein>
<evidence type="ECO:0000313" key="3">
    <source>
        <dbReference type="EMBL" id="KRN98132.1"/>
    </source>
</evidence>
<dbReference type="PANTHER" id="PTHR30487:SF0">
    <property type="entry name" value="PREPILIN LEADER PEPTIDASE_N-METHYLTRANSFERASE-RELATED"/>
    <property type="match status" value="1"/>
</dbReference>
<dbReference type="GO" id="GO:0006465">
    <property type="term" value="P:signal peptide processing"/>
    <property type="evidence" value="ECO:0007669"/>
    <property type="project" value="TreeGrafter"/>
</dbReference>
<organism evidence="3 4">
    <name type="scientific">Ligilactobacillus pobuzihii</name>
    <dbReference type="NCBI Taxonomy" id="449659"/>
    <lineage>
        <taxon>Bacteria</taxon>
        <taxon>Bacillati</taxon>
        <taxon>Bacillota</taxon>
        <taxon>Bacilli</taxon>
        <taxon>Lactobacillales</taxon>
        <taxon>Lactobacillaceae</taxon>
        <taxon>Ligilactobacillus</taxon>
    </lineage>
</organism>
<keyword evidence="4" id="KW-1185">Reference proteome</keyword>
<dbReference type="InterPro" id="IPR010627">
    <property type="entry name" value="Prepilin_pept_A24_N"/>
</dbReference>
<dbReference type="PANTHER" id="PTHR30487">
    <property type="entry name" value="TYPE 4 PREPILIN-LIKE PROTEINS LEADER PEPTIDE-PROCESSING ENZYME"/>
    <property type="match status" value="1"/>
</dbReference>
<evidence type="ECO:0000256" key="1">
    <source>
        <dbReference type="SAM" id="Phobius"/>
    </source>
</evidence>
<feature type="domain" description="Prepilin peptidase A24 N-terminal" evidence="2">
    <location>
        <begin position="29"/>
        <end position="110"/>
    </location>
</feature>
<feature type="transmembrane region" description="Helical" evidence="1">
    <location>
        <begin position="89"/>
        <end position="108"/>
    </location>
</feature>
<dbReference type="InterPro" id="IPR050882">
    <property type="entry name" value="Prepilin_peptidase/N-MTase"/>
</dbReference>
<keyword evidence="1" id="KW-0472">Membrane</keyword>
<gene>
    <name evidence="3" type="ORF">IV66_GL002070</name>
</gene>